<dbReference type="InterPro" id="IPR029068">
    <property type="entry name" value="Glyas_Bleomycin-R_OHBP_Dase"/>
</dbReference>
<dbReference type="CDD" id="cd06587">
    <property type="entry name" value="VOC"/>
    <property type="match status" value="1"/>
</dbReference>
<dbReference type="SUPFAM" id="SSF109854">
    <property type="entry name" value="DinB/YfiT-like putative metalloenzymes"/>
    <property type="match status" value="1"/>
</dbReference>
<feature type="compositionally biased region" description="Basic and acidic residues" evidence="1">
    <location>
        <begin position="321"/>
        <end position="333"/>
    </location>
</feature>
<dbReference type="InterPro" id="IPR041581">
    <property type="entry name" value="Glyoxalase_6"/>
</dbReference>
<dbReference type="Gene3D" id="3.10.180.10">
    <property type="entry name" value="2,3-Dihydroxybiphenyl 1,2-Dioxygenase, domain 1"/>
    <property type="match status" value="1"/>
</dbReference>
<evidence type="ECO:0000259" key="2">
    <source>
        <dbReference type="Pfam" id="PF18029"/>
    </source>
</evidence>
<dbReference type="EMBL" id="CP030930">
    <property type="protein sequence ID" value="AXI70930.1"/>
    <property type="molecule type" value="Genomic_DNA"/>
</dbReference>
<dbReference type="RefSeq" id="WP_114930161.1">
    <property type="nucleotide sequence ID" value="NZ_CP030930.1"/>
</dbReference>
<accession>A0AAD0Q2E0</accession>
<protein>
    <submittedName>
        <fullName evidence="3">VOC family protein</fullName>
    </submittedName>
</protein>
<name>A0AAD0Q2E0_9ACTN</name>
<evidence type="ECO:0000256" key="1">
    <source>
        <dbReference type="SAM" id="MobiDB-lite"/>
    </source>
</evidence>
<dbReference type="Pfam" id="PF18029">
    <property type="entry name" value="Glyoxalase_6"/>
    <property type="match status" value="1"/>
</dbReference>
<dbReference type="SUPFAM" id="SSF54593">
    <property type="entry name" value="Glyoxalase/Bleomycin resistance protein/Dihydroxybiphenyl dioxygenase"/>
    <property type="match status" value="1"/>
</dbReference>
<feature type="domain" description="Glyoxalase-like" evidence="2">
    <location>
        <begin position="7"/>
        <end position="115"/>
    </location>
</feature>
<reference evidence="3 4" key="1">
    <citation type="submission" date="2018-07" db="EMBL/GenBank/DDBJ databases">
        <title>Complete genome sequence of soil actinomycete Streptomyces cavourensis tj430.</title>
        <authorList>
            <person name="Wang P."/>
            <person name="Huang Y."/>
        </authorList>
    </citation>
    <scope>NUCLEOTIDE SEQUENCE [LARGE SCALE GENOMIC DNA]</scope>
    <source>
        <strain evidence="3 4">TJ430</strain>
    </source>
</reference>
<dbReference type="InterPro" id="IPR034660">
    <property type="entry name" value="DinB/YfiT-like"/>
</dbReference>
<dbReference type="PANTHER" id="PTHR35908">
    <property type="entry name" value="HYPOTHETICAL FUSION PROTEIN"/>
    <property type="match status" value="1"/>
</dbReference>
<dbReference type="Proteomes" id="UP000253779">
    <property type="component" value="Chromosome"/>
</dbReference>
<proteinExistence type="predicted"/>
<sequence length="343" mass="36818">MTSHVRHITIDCADPYALGTFWSRVLGAPLAPDDFPGDPEALLETPGAAILFVRNDDPKAVKNRVHLDIQPQDRTRDEEVVRLLALGATLVGDHRRPDGRGWATLTDLEGNEFCVECSAAERAALTGSRLPVTADDVTTAVRLAVDALAGATEGWDAPAGTLEWTCWETVEHLSDDLFAYAVQLGPRTPPLDGEVPYRWAPERQGGPYNAVFADRAAGPAGLLATLEASGALLASMARTTPPEVRSYHGFGISDPEGFAAMGVVETLMHTHDVAEGLGLDWGPPAALCDRALARLFPDAPAGGDRWTVLLWATGRAELPDHPRRTKWRWDGRPPADQTASSAG</sequence>
<gene>
    <name evidence="3" type="ORF">DTW94_06185</name>
</gene>
<organism evidence="3 4">
    <name type="scientific">Streptomyces cavourensis</name>
    <dbReference type="NCBI Taxonomy" id="67258"/>
    <lineage>
        <taxon>Bacteria</taxon>
        <taxon>Bacillati</taxon>
        <taxon>Actinomycetota</taxon>
        <taxon>Actinomycetes</taxon>
        <taxon>Kitasatosporales</taxon>
        <taxon>Streptomycetaceae</taxon>
        <taxon>Streptomyces</taxon>
    </lineage>
</organism>
<evidence type="ECO:0000313" key="4">
    <source>
        <dbReference type="Proteomes" id="UP000253779"/>
    </source>
</evidence>
<dbReference type="PANTHER" id="PTHR35908:SF1">
    <property type="entry name" value="CONSERVED PROTEIN"/>
    <property type="match status" value="1"/>
</dbReference>
<dbReference type="AlphaFoldDB" id="A0AAD0Q2E0"/>
<feature type="region of interest" description="Disordered" evidence="1">
    <location>
        <begin position="321"/>
        <end position="343"/>
    </location>
</feature>
<evidence type="ECO:0000313" key="3">
    <source>
        <dbReference type="EMBL" id="AXI70930.1"/>
    </source>
</evidence>